<dbReference type="Gene3D" id="3.30.750.24">
    <property type="entry name" value="STAS domain"/>
    <property type="match status" value="1"/>
</dbReference>
<dbReference type="InterPro" id="IPR002645">
    <property type="entry name" value="STAS_dom"/>
</dbReference>
<dbReference type="SUPFAM" id="SSF52091">
    <property type="entry name" value="SpoIIaa-like"/>
    <property type="match status" value="1"/>
</dbReference>
<name>A0A1I2UH39_9GAMM</name>
<accession>A0A1I2UH39</accession>
<keyword evidence="3" id="KW-1185">Reference proteome</keyword>
<reference evidence="3" key="1">
    <citation type="submission" date="2016-10" db="EMBL/GenBank/DDBJ databases">
        <authorList>
            <person name="Varghese N."/>
            <person name="Submissions S."/>
        </authorList>
    </citation>
    <scope>NUCLEOTIDE SEQUENCE [LARGE SCALE GENOMIC DNA]</scope>
    <source>
        <strain evidence="3">CGMCC 1.10971</strain>
    </source>
</reference>
<gene>
    <name evidence="2" type="ORF">SAMN05216175_11325</name>
</gene>
<dbReference type="AlphaFoldDB" id="A0A1I2UH39"/>
<organism evidence="2 3">
    <name type="scientific">Neptunomonas qingdaonensis</name>
    <dbReference type="NCBI Taxonomy" id="1045558"/>
    <lineage>
        <taxon>Bacteria</taxon>
        <taxon>Pseudomonadati</taxon>
        <taxon>Pseudomonadota</taxon>
        <taxon>Gammaproteobacteria</taxon>
        <taxon>Oceanospirillales</taxon>
        <taxon>Oceanospirillaceae</taxon>
        <taxon>Neptunomonas</taxon>
    </lineage>
</organism>
<evidence type="ECO:0000259" key="1">
    <source>
        <dbReference type="PROSITE" id="PS50801"/>
    </source>
</evidence>
<sequence length="102" mass="11377">MKDNSDEMKMNQIRLTGDLIIPEIDSIREKIEAELSTRDGDCVLDFASVNRVDSSSLSLCLCFLRLAKKQGKQLTFINLPEEMIAIADLVGLRAILHANQAN</sequence>
<evidence type="ECO:0000313" key="3">
    <source>
        <dbReference type="Proteomes" id="UP000198623"/>
    </source>
</evidence>
<dbReference type="InterPro" id="IPR052746">
    <property type="entry name" value="MlaB_ABC_Transporter"/>
</dbReference>
<dbReference type="PANTHER" id="PTHR35849">
    <property type="entry name" value="BLR2341 PROTEIN"/>
    <property type="match status" value="1"/>
</dbReference>
<evidence type="ECO:0000313" key="2">
    <source>
        <dbReference type="EMBL" id="SFG76445.1"/>
    </source>
</evidence>
<dbReference type="Pfam" id="PF13466">
    <property type="entry name" value="STAS_2"/>
    <property type="match status" value="1"/>
</dbReference>
<dbReference type="CDD" id="cd07043">
    <property type="entry name" value="STAS_anti-anti-sigma_factors"/>
    <property type="match status" value="1"/>
</dbReference>
<dbReference type="OrthoDB" id="6089296at2"/>
<dbReference type="RefSeq" id="WP_090729352.1">
    <property type="nucleotide sequence ID" value="NZ_FOOU01000013.1"/>
</dbReference>
<protein>
    <submittedName>
        <fullName evidence="2">Phospholipid transport system transporter-binding protein</fullName>
    </submittedName>
</protein>
<dbReference type="STRING" id="1045558.SAMN05216175_11325"/>
<dbReference type="InterPro" id="IPR058548">
    <property type="entry name" value="MlaB-like_STAS"/>
</dbReference>
<feature type="domain" description="STAS" evidence="1">
    <location>
        <begin position="13"/>
        <end position="102"/>
    </location>
</feature>
<dbReference type="Proteomes" id="UP000198623">
    <property type="component" value="Unassembled WGS sequence"/>
</dbReference>
<dbReference type="PANTHER" id="PTHR35849:SF2">
    <property type="entry name" value="BLR2341 PROTEIN"/>
    <property type="match status" value="1"/>
</dbReference>
<dbReference type="InterPro" id="IPR036513">
    <property type="entry name" value="STAS_dom_sf"/>
</dbReference>
<dbReference type="EMBL" id="FOOU01000013">
    <property type="protein sequence ID" value="SFG76445.1"/>
    <property type="molecule type" value="Genomic_DNA"/>
</dbReference>
<dbReference type="PROSITE" id="PS50801">
    <property type="entry name" value="STAS"/>
    <property type="match status" value="1"/>
</dbReference>
<proteinExistence type="predicted"/>